<dbReference type="Proteomes" id="UP000278627">
    <property type="component" value="Unassembled WGS sequence"/>
</dbReference>
<dbReference type="WBParaSite" id="BPAG_0000756801-mRNA-1">
    <property type="protein sequence ID" value="BPAG_0000756801-mRNA-1"/>
    <property type="gene ID" value="BPAG_0000756801"/>
</dbReference>
<name>A0A0N4TH80_BRUPA</name>
<gene>
    <name evidence="3" type="ORF">BPAG_LOCUS7532</name>
</gene>
<dbReference type="AlphaFoldDB" id="A0A0N4TH80"/>
<dbReference type="PANTHER" id="PTHR13213:SF2">
    <property type="entry name" value="MYB-BINDING PROTEIN 1A"/>
    <property type="match status" value="1"/>
</dbReference>
<reference evidence="3 4" key="2">
    <citation type="submission" date="2018-11" db="EMBL/GenBank/DDBJ databases">
        <authorList>
            <consortium name="Pathogen Informatics"/>
        </authorList>
    </citation>
    <scope>NUCLEOTIDE SEQUENCE [LARGE SCALE GENOMIC DNA]</scope>
</reference>
<dbReference type="GO" id="GO:0003714">
    <property type="term" value="F:transcription corepressor activity"/>
    <property type="evidence" value="ECO:0007669"/>
    <property type="project" value="TreeGrafter"/>
</dbReference>
<dbReference type="PANTHER" id="PTHR13213">
    <property type="entry name" value="MYB-BINDING PROTEIN 1A FAMILY MEMBER"/>
    <property type="match status" value="1"/>
</dbReference>
<dbReference type="GO" id="GO:0005730">
    <property type="term" value="C:nucleolus"/>
    <property type="evidence" value="ECO:0007669"/>
    <property type="project" value="InterPro"/>
</dbReference>
<comment type="subcellular location">
    <subcellularLocation>
        <location evidence="1">Nucleus</location>
    </subcellularLocation>
</comment>
<dbReference type="Pfam" id="PF04931">
    <property type="entry name" value="DNA_pol_phi"/>
    <property type="match status" value="1"/>
</dbReference>
<sequence length="135" mass="15526">MERLISGLASSRAAARLGYTNALTIILSSFGKDWPVEMLFELADQKLPLNKAVAMHMMRHICLHFLKQSALAYSIANLLAQCANKLREKRFAKNFWPLVKNEVTKSLDSINPEWFYFALLVMEKFKSKILKMKQC</sequence>
<keyword evidence="4" id="KW-1185">Reference proteome</keyword>
<keyword evidence="2" id="KW-0539">Nucleus</keyword>
<accession>A0A0N4TH80</accession>
<evidence type="ECO:0000313" key="3">
    <source>
        <dbReference type="EMBL" id="VDN88718.1"/>
    </source>
</evidence>
<evidence type="ECO:0000313" key="4">
    <source>
        <dbReference type="Proteomes" id="UP000278627"/>
    </source>
</evidence>
<organism evidence="5">
    <name type="scientific">Brugia pahangi</name>
    <name type="common">Filarial nematode worm</name>
    <dbReference type="NCBI Taxonomy" id="6280"/>
    <lineage>
        <taxon>Eukaryota</taxon>
        <taxon>Metazoa</taxon>
        <taxon>Ecdysozoa</taxon>
        <taxon>Nematoda</taxon>
        <taxon>Chromadorea</taxon>
        <taxon>Rhabditida</taxon>
        <taxon>Spirurina</taxon>
        <taxon>Spiruromorpha</taxon>
        <taxon>Filarioidea</taxon>
        <taxon>Onchocercidae</taxon>
        <taxon>Brugia</taxon>
    </lineage>
</organism>
<dbReference type="InterPro" id="IPR007015">
    <property type="entry name" value="DNA_pol_V/MYBBP1A"/>
</dbReference>
<dbReference type="EMBL" id="UZAD01008682">
    <property type="protein sequence ID" value="VDN88718.1"/>
    <property type="molecule type" value="Genomic_DNA"/>
</dbReference>
<evidence type="ECO:0000313" key="5">
    <source>
        <dbReference type="WBParaSite" id="BPAG_0000756801-mRNA-1"/>
    </source>
</evidence>
<dbReference type="GO" id="GO:0003723">
    <property type="term" value="F:RNA binding"/>
    <property type="evidence" value="ECO:0007669"/>
    <property type="project" value="TreeGrafter"/>
</dbReference>
<proteinExistence type="predicted"/>
<evidence type="ECO:0000256" key="1">
    <source>
        <dbReference type="ARBA" id="ARBA00004123"/>
    </source>
</evidence>
<dbReference type="GO" id="GO:0043565">
    <property type="term" value="F:sequence-specific DNA binding"/>
    <property type="evidence" value="ECO:0007669"/>
    <property type="project" value="TreeGrafter"/>
</dbReference>
<evidence type="ECO:0000256" key="2">
    <source>
        <dbReference type="ARBA" id="ARBA00023242"/>
    </source>
</evidence>
<dbReference type="STRING" id="6280.A0A0N4TH80"/>
<protein>
    <submittedName>
        <fullName evidence="3 5">Uncharacterized protein</fullName>
    </submittedName>
</protein>
<reference evidence="5" key="1">
    <citation type="submission" date="2017-02" db="UniProtKB">
        <authorList>
            <consortium name="WormBaseParasite"/>
        </authorList>
    </citation>
    <scope>IDENTIFICATION</scope>
</reference>